<feature type="compositionally biased region" description="Polar residues" evidence="11">
    <location>
        <begin position="138"/>
        <end position="177"/>
    </location>
</feature>
<evidence type="ECO:0000259" key="12">
    <source>
        <dbReference type="PROSITE" id="PS51319"/>
    </source>
</evidence>
<keyword evidence="4" id="KW-0805">Transcription regulation</keyword>
<dbReference type="Pfam" id="PF15693">
    <property type="entry name" value="Med26_C"/>
    <property type="match status" value="1"/>
</dbReference>
<keyword evidence="5" id="KW-0010">Activator</keyword>
<feature type="domain" description="TFIIS N-terminal" evidence="12">
    <location>
        <begin position="7"/>
        <end position="84"/>
    </location>
</feature>
<dbReference type="PROSITE" id="PS51319">
    <property type="entry name" value="TFIIS_N"/>
    <property type="match status" value="1"/>
</dbReference>
<feature type="compositionally biased region" description="Polar residues" evidence="11">
    <location>
        <begin position="208"/>
        <end position="221"/>
    </location>
</feature>
<dbReference type="CDD" id="cd00183">
    <property type="entry name" value="TFIIS_I"/>
    <property type="match status" value="1"/>
</dbReference>
<dbReference type="InterPro" id="IPR042376">
    <property type="entry name" value="MED26"/>
</dbReference>
<dbReference type="Gene3D" id="1.20.930.10">
    <property type="entry name" value="Conserved domain common to transcription factors TFIIS, elongin A, CRSP70"/>
    <property type="match status" value="1"/>
</dbReference>
<dbReference type="Pfam" id="PF08711">
    <property type="entry name" value="Med26"/>
    <property type="match status" value="1"/>
</dbReference>
<dbReference type="GO" id="GO:0006357">
    <property type="term" value="P:regulation of transcription by RNA polymerase II"/>
    <property type="evidence" value="ECO:0007669"/>
    <property type="project" value="InterPro"/>
</dbReference>
<feature type="compositionally biased region" description="Gly residues" evidence="11">
    <location>
        <begin position="97"/>
        <end position="110"/>
    </location>
</feature>
<dbReference type="EMBL" id="JAODUO010000023">
    <property type="protein sequence ID" value="KAK2192732.1"/>
    <property type="molecule type" value="Genomic_DNA"/>
</dbReference>
<keyword evidence="7 10" id="KW-0539">Nucleus</keyword>
<dbReference type="InterPro" id="IPR017923">
    <property type="entry name" value="TFIIS_N"/>
</dbReference>
<dbReference type="GO" id="GO:0003712">
    <property type="term" value="F:transcription coregulator activity"/>
    <property type="evidence" value="ECO:0007669"/>
    <property type="project" value="TreeGrafter"/>
</dbReference>
<evidence type="ECO:0000256" key="11">
    <source>
        <dbReference type="SAM" id="MobiDB-lite"/>
    </source>
</evidence>
<accession>A0AAD9UKM4</accession>
<dbReference type="GO" id="GO:0070847">
    <property type="term" value="C:core mediator complex"/>
    <property type="evidence" value="ECO:0007669"/>
    <property type="project" value="TreeGrafter"/>
</dbReference>
<dbReference type="SUPFAM" id="SSF47676">
    <property type="entry name" value="Conserved domain common to transcription factors TFIIS, elongin A, CRSP70"/>
    <property type="match status" value="1"/>
</dbReference>
<evidence type="ECO:0000256" key="5">
    <source>
        <dbReference type="ARBA" id="ARBA00023159"/>
    </source>
</evidence>
<sequence length="634" mass="68495">MQYSPKELKEKLLKALDKDNNVVDLPRLLEVISILEKYPITRESLEQTRIGRNINELRKKTQDRDLAKRAKNLVRSWQQLLTPHRAAADSAVVNGDGTSGVGGQSGGGAAPSGIPSRLLYQKSPAFSSKPSSPCSRPGTPSSVKSCTSPALPYNSGQSTPTHTWRPRTPSNSSQSKLSPILGRTCSPVARTPSPALVTGKAGSGGGRQSPSVPLRATSTPISAHRAATTLSLSNHSRSSPKLPPSQLVNAASMPALTEKPRTPHTQSFTPSRLASPSIARTSGALTTPDLSKSNIRNKRRFEADACSSHNSNKKFITSKETNASGSHSVALKSHAQVNGLVAHSSQKGSSSSLNNHCAAANAKPSVTGRTAMVSNGASGGVEAGSRFTKSATMSELHTRTHKGKVKTTAQLIQQLHDCGKLRLTRSETITKIALNQIEKESDCDRSVVPPEARPRPRRKPGTAILPHVSGESLSQTKTELVQKFLQTSITPTSSEPDLNSLLKLDLPCNPDSLHNGSNCNISDGPQGGVHWDIESTGSDERNSKPTDPWSLLPPLNLEEINWDDDKYVVSERQPVCDADVDRLHTDHWPGVNGQYNDNQQWHNWQQVYSMPSYEGNLLHILPYVDIEYSDTDNV</sequence>
<evidence type="ECO:0000256" key="7">
    <source>
        <dbReference type="ARBA" id="ARBA00023242"/>
    </source>
</evidence>
<keyword evidence="6" id="KW-0804">Transcription</keyword>
<dbReference type="GO" id="GO:0016592">
    <property type="term" value="C:mediator complex"/>
    <property type="evidence" value="ECO:0007669"/>
    <property type="project" value="InterPro"/>
</dbReference>
<evidence type="ECO:0000256" key="1">
    <source>
        <dbReference type="ARBA" id="ARBA00004123"/>
    </source>
</evidence>
<organism evidence="13 14">
    <name type="scientific">Ridgeia piscesae</name>
    <name type="common">Tubeworm</name>
    <dbReference type="NCBI Taxonomy" id="27915"/>
    <lineage>
        <taxon>Eukaryota</taxon>
        <taxon>Metazoa</taxon>
        <taxon>Spiralia</taxon>
        <taxon>Lophotrochozoa</taxon>
        <taxon>Annelida</taxon>
        <taxon>Polychaeta</taxon>
        <taxon>Sedentaria</taxon>
        <taxon>Canalipalpata</taxon>
        <taxon>Sabellida</taxon>
        <taxon>Siboglinidae</taxon>
        <taxon>Ridgeia</taxon>
    </lineage>
</organism>
<comment type="similarity">
    <text evidence="2">Belongs to the Mediator complex subunit 26 family.</text>
</comment>
<evidence type="ECO:0000256" key="10">
    <source>
        <dbReference type="PROSITE-ProRule" id="PRU00649"/>
    </source>
</evidence>
<protein>
    <recommendedName>
        <fullName evidence="3">Mediator of RNA polymerase II transcription subunit 26</fullName>
    </recommendedName>
    <alternativeName>
        <fullName evidence="8">Cofactor required for Sp1 transcriptional activation subunit 7</fullName>
    </alternativeName>
    <alternativeName>
        <fullName evidence="9">Mediator complex subunit 26</fullName>
    </alternativeName>
</protein>
<dbReference type="PANTHER" id="PTHR15201">
    <property type="entry name" value="CRSP70"/>
    <property type="match status" value="1"/>
</dbReference>
<evidence type="ECO:0000313" key="14">
    <source>
        <dbReference type="Proteomes" id="UP001209878"/>
    </source>
</evidence>
<gene>
    <name evidence="13" type="ORF">NP493_23g00032</name>
</gene>
<dbReference type="SMART" id="SM00509">
    <property type="entry name" value="TFS2N"/>
    <property type="match status" value="1"/>
</dbReference>
<comment type="subcellular location">
    <subcellularLocation>
        <location evidence="1 10">Nucleus</location>
    </subcellularLocation>
</comment>
<keyword evidence="14" id="KW-1185">Reference proteome</keyword>
<dbReference type="InterPro" id="IPR035441">
    <property type="entry name" value="TFIIS/LEDGF_dom_sf"/>
</dbReference>
<name>A0AAD9UKM4_RIDPI</name>
<evidence type="ECO:0000256" key="8">
    <source>
        <dbReference type="ARBA" id="ARBA00030125"/>
    </source>
</evidence>
<feature type="region of interest" description="Disordered" evidence="11">
    <location>
        <begin position="88"/>
        <end position="222"/>
    </location>
</feature>
<dbReference type="AlphaFoldDB" id="A0AAD9UKM4"/>
<dbReference type="Proteomes" id="UP001209878">
    <property type="component" value="Unassembled WGS sequence"/>
</dbReference>
<evidence type="ECO:0000256" key="2">
    <source>
        <dbReference type="ARBA" id="ARBA00009681"/>
    </source>
</evidence>
<reference evidence="13" key="1">
    <citation type="journal article" date="2023" name="Mol. Biol. Evol.">
        <title>Third-Generation Sequencing Reveals the Adaptive Role of the Epigenome in Three Deep-Sea Polychaetes.</title>
        <authorList>
            <person name="Perez M."/>
            <person name="Aroh O."/>
            <person name="Sun Y."/>
            <person name="Lan Y."/>
            <person name="Juniper S.K."/>
            <person name="Young C.R."/>
            <person name="Angers B."/>
            <person name="Qian P.Y."/>
        </authorList>
    </citation>
    <scope>NUCLEOTIDE SEQUENCE</scope>
    <source>
        <strain evidence="13">R07B-5</strain>
    </source>
</reference>
<comment type="caution">
    <text evidence="13">The sequence shown here is derived from an EMBL/GenBank/DDBJ whole genome shotgun (WGS) entry which is preliminary data.</text>
</comment>
<dbReference type="PANTHER" id="PTHR15201:SF1">
    <property type="entry name" value="MEDIATOR OF RNA POLYMERASE II TRANSCRIPTION SUBUNIT 26"/>
    <property type="match status" value="1"/>
</dbReference>
<feature type="compositionally biased region" description="Low complexity" evidence="11">
    <location>
        <begin position="123"/>
        <end position="137"/>
    </location>
</feature>
<dbReference type="InterPro" id="IPR031416">
    <property type="entry name" value="Med26_C"/>
</dbReference>
<proteinExistence type="inferred from homology"/>
<feature type="region of interest" description="Disordered" evidence="11">
    <location>
        <begin position="254"/>
        <end position="296"/>
    </location>
</feature>
<feature type="compositionally biased region" description="Polar residues" evidence="11">
    <location>
        <begin position="263"/>
        <end position="294"/>
    </location>
</feature>
<evidence type="ECO:0000256" key="4">
    <source>
        <dbReference type="ARBA" id="ARBA00023015"/>
    </source>
</evidence>
<evidence type="ECO:0000256" key="3">
    <source>
        <dbReference type="ARBA" id="ARBA00019686"/>
    </source>
</evidence>
<evidence type="ECO:0000256" key="6">
    <source>
        <dbReference type="ARBA" id="ARBA00023163"/>
    </source>
</evidence>
<dbReference type="GO" id="GO:0010628">
    <property type="term" value="P:positive regulation of gene expression"/>
    <property type="evidence" value="ECO:0007669"/>
    <property type="project" value="TreeGrafter"/>
</dbReference>
<dbReference type="InterPro" id="IPR003617">
    <property type="entry name" value="TFIIS/CRSP70_N_sub"/>
</dbReference>
<evidence type="ECO:0000313" key="13">
    <source>
        <dbReference type="EMBL" id="KAK2192732.1"/>
    </source>
</evidence>
<evidence type="ECO:0000256" key="9">
    <source>
        <dbReference type="ARBA" id="ARBA00031968"/>
    </source>
</evidence>
<feature type="region of interest" description="Disordered" evidence="11">
    <location>
        <begin position="443"/>
        <end position="475"/>
    </location>
</feature>